<dbReference type="AlphaFoldDB" id="A0A832RXY8"/>
<protein>
    <recommendedName>
        <fullName evidence="3">Zinc-binding protein</fullName>
    </recommendedName>
</protein>
<comment type="caution">
    <text evidence="1">The sequence shown here is derived from an EMBL/GenBank/DDBJ whole genome shotgun (WGS) entry which is preliminary data.</text>
</comment>
<dbReference type="InterPro" id="IPR014958">
    <property type="entry name" value="DGC"/>
</dbReference>
<dbReference type="Pfam" id="PF08859">
    <property type="entry name" value="DGC"/>
    <property type="match status" value="1"/>
</dbReference>
<evidence type="ECO:0000313" key="1">
    <source>
        <dbReference type="EMBL" id="HIH70253.1"/>
    </source>
</evidence>
<organism evidence="1 2">
    <name type="scientific">Methermicoccus shengliensis</name>
    <dbReference type="NCBI Taxonomy" id="660064"/>
    <lineage>
        <taxon>Archaea</taxon>
        <taxon>Methanobacteriati</taxon>
        <taxon>Methanobacteriota</taxon>
        <taxon>Stenosarchaea group</taxon>
        <taxon>Methanomicrobia</taxon>
        <taxon>Methanosarcinales</taxon>
        <taxon>Methermicoccaceae</taxon>
        <taxon>Methermicoccus</taxon>
    </lineage>
</organism>
<proteinExistence type="predicted"/>
<evidence type="ECO:0008006" key="3">
    <source>
        <dbReference type="Google" id="ProtNLM"/>
    </source>
</evidence>
<dbReference type="EMBL" id="DUIH01000021">
    <property type="protein sequence ID" value="HIH70253.1"/>
    <property type="molecule type" value="Genomic_DNA"/>
</dbReference>
<reference evidence="1" key="1">
    <citation type="journal article" date="2020" name="bioRxiv">
        <title>A rank-normalized archaeal taxonomy based on genome phylogeny resolves widespread incomplete and uneven classifications.</title>
        <authorList>
            <person name="Rinke C."/>
            <person name="Chuvochina M."/>
            <person name="Mussig A.J."/>
            <person name="Chaumeil P.-A."/>
            <person name="Waite D.W."/>
            <person name="Whitman W.B."/>
            <person name="Parks D.H."/>
            <person name="Hugenholtz P."/>
        </authorList>
    </citation>
    <scope>NUCLEOTIDE SEQUENCE</scope>
    <source>
        <strain evidence="1">UBA12518</strain>
    </source>
</reference>
<evidence type="ECO:0000313" key="2">
    <source>
        <dbReference type="Proteomes" id="UP000600363"/>
    </source>
</evidence>
<dbReference type="RefSeq" id="WP_042684648.1">
    <property type="nucleotide sequence ID" value="NZ_DUIH01000021.1"/>
</dbReference>
<gene>
    <name evidence="1" type="ORF">HA299_06560</name>
</gene>
<sequence>MTGEHERGIPDNALFLCFGGMSNTGMLTVKAGIRVLEELGEDRVGIYCLSALPAGVKMVLEKTSRTKNIVVVDGCPNECARKLVERAGFTPDAVINVAKDLGVHKVPSPSAHTDEDVERVAEAIKRALL</sequence>
<name>A0A832RXY8_9EURY</name>
<dbReference type="Proteomes" id="UP000600363">
    <property type="component" value="Unassembled WGS sequence"/>
</dbReference>
<accession>A0A832RXY8</accession>